<comment type="caution">
    <text evidence="1">The sequence shown here is derived from an EMBL/GenBank/DDBJ whole genome shotgun (WGS) entry which is preliminary data.</text>
</comment>
<dbReference type="EMBL" id="JBHFFA010000002">
    <property type="protein sequence ID" value="KAL2643554.1"/>
    <property type="molecule type" value="Genomic_DNA"/>
</dbReference>
<reference evidence="1 2" key="1">
    <citation type="submission" date="2024-09" db="EMBL/GenBank/DDBJ databases">
        <title>Chromosome-scale assembly of Riccia fluitans.</title>
        <authorList>
            <person name="Paukszto L."/>
            <person name="Sawicki J."/>
            <person name="Karawczyk K."/>
            <person name="Piernik-Szablinska J."/>
            <person name="Szczecinska M."/>
            <person name="Mazdziarz M."/>
        </authorList>
    </citation>
    <scope>NUCLEOTIDE SEQUENCE [LARGE SCALE GENOMIC DNA]</scope>
    <source>
        <strain evidence="1">Rf_01</strain>
        <tissue evidence="1">Aerial parts of the thallus</tissue>
    </source>
</reference>
<dbReference type="AlphaFoldDB" id="A0ABD1Z813"/>
<organism evidence="1 2">
    <name type="scientific">Riccia fluitans</name>
    <dbReference type="NCBI Taxonomy" id="41844"/>
    <lineage>
        <taxon>Eukaryota</taxon>
        <taxon>Viridiplantae</taxon>
        <taxon>Streptophyta</taxon>
        <taxon>Embryophyta</taxon>
        <taxon>Marchantiophyta</taxon>
        <taxon>Marchantiopsida</taxon>
        <taxon>Marchantiidae</taxon>
        <taxon>Marchantiales</taxon>
        <taxon>Ricciaceae</taxon>
        <taxon>Riccia</taxon>
    </lineage>
</organism>
<name>A0ABD1Z813_9MARC</name>
<keyword evidence="2" id="KW-1185">Reference proteome</keyword>
<evidence type="ECO:0000313" key="2">
    <source>
        <dbReference type="Proteomes" id="UP001605036"/>
    </source>
</evidence>
<proteinExistence type="predicted"/>
<sequence length="203" mass="23317">MYFKLFKTWCNVEVIFLSKVEGEPLAAEVIFLPFVKSCIDDIEVGEENAGVLIAGLVDGVDPNLVARVLTNFVKDDPTTVRWPILQIKMEKNRTILGHLYKAFVDFYLPKDSHDPAELGVKKKRAYNSIKRQKLDLALVLEKNLIRKHAVEPLPHKESEKENSDGIIYRIAKAYTRNDVYEEIYNKMTVVNLHPFPKIAFNDI</sequence>
<dbReference type="Proteomes" id="UP001605036">
    <property type="component" value="Unassembled WGS sequence"/>
</dbReference>
<protein>
    <submittedName>
        <fullName evidence="1">Uncharacterized protein</fullName>
    </submittedName>
</protein>
<accession>A0ABD1Z813</accession>
<gene>
    <name evidence="1" type="ORF">R1flu_011141</name>
</gene>
<evidence type="ECO:0000313" key="1">
    <source>
        <dbReference type="EMBL" id="KAL2643554.1"/>
    </source>
</evidence>